<organism evidence="2">
    <name type="scientific">uncultured Caudovirales phage</name>
    <dbReference type="NCBI Taxonomy" id="2100421"/>
    <lineage>
        <taxon>Viruses</taxon>
        <taxon>Duplodnaviria</taxon>
        <taxon>Heunggongvirae</taxon>
        <taxon>Uroviricota</taxon>
        <taxon>Caudoviricetes</taxon>
        <taxon>Peduoviridae</taxon>
        <taxon>Maltschvirus</taxon>
        <taxon>Maltschvirus maltsch</taxon>
    </lineage>
</organism>
<feature type="region of interest" description="Disordered" evidence="1">
    <location>
        <begin position="99"/>
        <end position="130"/>
    </location>
</feature>
<sequence length="256" mass="29968">MHYYKRNLGDYAKKCGRLTMLQHGSYTLLIDACYDRETFPTLEQALEWTWASTEAEIEAVKFVLSRFFKLDKDGCYVQDRILEELLQYHKNADINKRIADEREAKRKANNTNRERSVNEAPPNHKPLTTNQEPLTKVEKTHRGSRLPTDFVFPKEWADFCIQQRPDLNLQQTFDSFKDYWVSAPKGTKLDWSATWRNWVRSQAIPKTNKFDVVLTTTPPPANQDAALRKIHEDDKKAVPIPLEVLRRMAELKRKTA</sequence>
<dbReference type="EMBL" id="LR796150">
    <property type="protein sequence ID" value="CAB4121647.1"/>
    <property type="molecule type" value="Genomic_DNA"/>
</dbReference>
<gene>
    <name evidence="2" type="ORF">UFOVP15_54</name>
</gene>
<feature type="compositionally biased region" description="Basic and acidic residues" evidence="1">
    <location>
        <begin position="99"/>
        <end position="117"/>
    </location>
</feature>
<reference evidence="2" key="1">
    <citation type="submission" date="2020-04" db="EMBL/GenBank/DDBJ databases">
        <authorList>
            <person name="Chiriac C."/>
            <person name="Salcher M."/>
            <person name="Ghai R."/>
            <person name="Kavagutti S V."/>
        </authorList>
    </citation>
    <scope>NUCLEOTIDE SEQUENCE</scope>
</reference>
<protein>
    <recommendedName>
        <fullName evidence="3">DUF1376 domain-containing protein</fullName>
    </recommendedName>
</protein>
<name>A0A6J5KL61_9CAUD</name>
<dbReference type="Pfam" id="PF07120">
    <property type="entry name" value="DUF1376"/>
    <property type="match status" value="1"/>
</dbReference>
<evidence type="ECO:0000313" key="2">
    <source>
        <dbReference type="EMBL" id="CAB4121647.1"/>
    </source>
</evidence>
<accession>A0A6J5KL61</accession>
<proteinExistence type="predicted"/>
<dbReference type="InterPro" id="IPR010781">
    <property type="entry name" value="DUF1376"/>
</dbReference>
<evidence type="ECO:0008006" key="3">
    <source>
        <dbReference type="Google" id="ProtNLM"/>
    </source>
</evidence>
<evidence type="ECO:0000256" key="1">
    <source>
        <dbReference type="SAM" id="MobiDB-lite"/>
    </source>
</evidence>